<name>Q993I9_9GAMA</name>
<dbReference type="RefSeq" id="NP_733874.1">
    <property type="nucleotide sequence ID" value="NC_004367.1"/>
</dbReference>
<dbReference type="InterPro" id="IPR004289">
    <property type="entry name" value="Herpes_UL92"/>
</dbReference>
<reference evidence="2 3" key="1">
    <citation type="journal article" date="2001" name="Proc. Natl. Acad. Sci. U.S.A.">
        <title>An Epstein-Barr-related herpesvirus from marmoset lymphomas.</title>
        <authorList>
            <person name="Cho Y."/>
            <person name="Ramer J."/>
            <person name="Rivailler P."/>
            <person name="Quink C."/>
            <person name="Garber R.L."/>
            <person name="Beier D.R."/>
            <person name="Wang F."/>
        </authorList>
    </citation>
    <scope>NUCLEOTIDE SEQUENCE [LARGE SCALE GENOMIC DNA]</scope>
    <source>
        <strain evidence="2 3">CJ0149</strain>
    </source>
</reference>
<evidence type="ECO:0000256" key="1">
    <source>
        <dbReference type="ARBA" id="ARBA00009153"/>
    </source>
</evidence>
<reference evidence="2 3" key="2">
    <citation type="journal article" date="2002" name="J. Virol.">
        <title>Complete genomic sequence of an Epstein-Barr virus-related herpesvirus naturally infecting a new world primate: a defining point in the evolution of oncogenic lymphocryptoviruses.</title>
        <authorList>
            <person name="Rivailler P."/>
            <person name="Cho Y.G."/>
            <person name="Wang F."/>
        </authorList>
    </citation>
    <scope>NUCLEOTIDE SEQUENCE [LARGE SCALE GENOMIC DNA]</scope>
    <source>
        <strain evidence="2 3">CJ0149</strain>
    </source>
</reference>
<comment type="similarity">
    <text evidence="1">Belongs to the herpesviridae UL92 family.</text>
</comment>
<accession>Q993I9</accession>
<protein>
    <submittedName>
        <fullName evidence="2">ORF21</fullName>
    </submittedName>
</protein>
<evidence type="ECO:0000313" key="3">
    <source>
        <dbReference type="Proteomes" id="UP000202809"/>
    </source>
</evidence>
<organism evidence="2 3">
    <name type="scientific">callitrichine gammaherpesvirus 3</name>
    <name type="common">Marmoset lymphocryptovirus</name>
    <dbReference type="NCBI Taxonomy" id="106331"/>
    <lineage>
        <taxon>Viruses</taxon>
        <taxon>Duplodnaviria</taxon>
        <taxon>Heunggongvirae</taxon>
        <taxon>Peploviricota</taxon>
        <taxon>Herviviricetes</taxon>
        <taxon>Herpesvirales</taxon>
        <taxon>Orthoherpesviridae</taxon>
        <taxon>Gammaherpesvirinae</taxon>
        <taxon>Lymphocryptovirus</taxon>
        <taxon>Lymphocryptovirus callitrichinegamma3</taxon>
    </lineage>
</organism>
<sequence>MEAIKDTVDRSEHICSFMRLTSPLLVASRITDMFVCEGCQTYHVCDGSSECHLIETHDGVVCAMTGRDVGPDLKPVVRPWTCARCEAENQSTWDPEEIQTLLLNITNHLYAYFRKDNVIPGVQAALFDDDGVLRPHIPALISFVFPYCLPLMKSTDSVRLIVSLYIHVIIAIYSRRTIYGCMLFKSMRNKKTDLVAKRMREAWMSTLTTKP</sequence>
<proteinExistence type="inferred from homology"/>
<dbReference type="GeneID" id="955895"/>
<dbReference type="Proteomes" id="UP000202809">
    <property type="component" value="Segment"/>
</dbReference>
<keyword evidence="3" id="KW-1185">Reference proteome</keyword>
<dbReference type="OrthoDB" id="13102at10239"/>
<dbReference type="EMBL" id="AF319782">
    <property type="protein sequence ID" value="AAK38229.1"/>
    <property type="molecule type" value="Genomic_DNA"/>
</dbReference>
<evidence type="ECO:0000313" key="2">
    <source>
        <dbReference type="EMBL" id="AAK38229.1"/>
    </source>
</evidence>
<dbReference type="Pfam" id="PF03048">
    <property type="entry name" value="Herpes_UL92"/>
    <property type="match status" value="1"/>
</dbReference>
<dbReference type="KEGG" id="vg:955895"/>